<dbReference type="InterPro" id="IPR029062">
    <property type="entry name" value="Class_I_gatase-like"/>
</dbReference>
<evidence type="ECO:0000259" key="1">
    <source>
        <dbReference type="Pfam" id="PF01965"/>
    </source>
</evidence>
<dbReference type="STRING" id="824.CGRAC_1939"/>
<dbReference type="Pfam" id="PF01965">
    <property type="entry name" value="DJ-1_PfpI"/>
    <property type="match status" value="1"/>
</dbReference>
<comment type="caution">
    <text evidence="2">The sequence shown here is derived from an EMBL/GenBank/DDBJ whole genome shotgun (WGS) entry which is preliminary data.</text>
</comment>
<dbReference type="RefSeq" id="WP_005871021.1">
    <property type="nucleotide sequence ID" value="NZ_ACYG01000024.1"/>
</dbReference>
<evidence type="ECO:0000313" key="3">
    <source>
        <dbReference type="Proteomes" id="UP000005709"/>
    </source>
</evidence>
<dbReference type="OrthoDB" id="9792284at2"/>
<protein>
    <submittedName>
        <fullName evidence="2">DJ-1 family protein</fullName>
    </submittedName>
</protein>
<organism evidence="2 3">
    <name type="scientific">Campylobacter gracilis RM3268</name>
    <dbReference type="NCBI Taxonomy" id="553220"/>
    <lineage>
        <taxon>Bacteria</taxon>
        <taxon>Pseudomonadati</taxon>
        <taxon>Campylobacterota</taxon>
        <taxon>Epsilonproteobacteria</taxon>
        <taxon>Campylobacterales</taxon>
        <taxon>Campylobacteraceae</taxon>
        <taxon>Campylobacter</taxon>
    </lineage>
</organism>
<sequence>MKVAIVLANGFEELEAISIIDILRRADIDALAVGLEKKCVHGTHGIELVADEILDDIKVSEFSMIVLPGGLPGAENLAKSEKLGKILRDFDANNTKIGAICAAPWALATAGVLKSSYTCYPGFENQIAHPGYTNAANVVKDQNIMTSKGPATAMEFALQIVRELKGEQVYFKLKSDLLFK</sequence>
<dbReference type="InterPro" id="IPR006287">
    <property type="entry name" value="DJ-1"/>
</dbReference>
<proteinExistence type="predicted"/>
<accession>C8PHC5</accession>
<dbReference type="Gene3D" id="3.40.50.880">
    <property type="match status" value="1"/>
</dbReference>
<name>C8PHC5_9BACT</name>
<gene>
    <name evidence="2" type="primary">thiJ</name>
    <name evidence="2" type="ORF">CAMGR0001_0369</name>
</gene>
<feature type="domain" description="DJ-1/PfpI" evidence="1">
    <location>
        <begin position="1"/>
        <end position="162"/>
    </location>
</feature>
<dbReference type="InterPro" id="IPR050325">
    <property type="entry name" value="Prot/Nucl_acid_deglycase"/>
</dbReference>
<dbReference type="CDD" id="cd03135">
    <property type="entry name" value="GATase1_DJ-1"/>
    <property type="match status" value="1"/>
</dbReference>
<dbReference type="EMBL" id="ACYG01000024">
    <property type="protein sequence ID" value="EEV17539.1"/>
    <property type="molecule type" value="Genomic_DNA"/>
</dbReference>
<reference evidence="2 3" key="1">
    <citation type="submission" date="2009-07" db="EMBL/GenBank/DDBJ databases">
        <authorList>
            <person name="Madupu R."/>
            <person name="Sebastian Y."/>
            <person name="Durkin A.S."/>
            <person name="Torralba M."/>
            <person name="Methe B."/>
            <person name="Sutton G.G."/>
            <person name="Strausberg R.L."/>
            <person name="Nelson K.E."/>
        </authorList>
    </citation>
    <scope>NUCLEOTIDE SEQUENCE [LARGE SCALE GENOMIC DNA]</scope>
    <source>
        <strain evidence="2 3">RM3268</strain>
    </source>
</reference>
<dbReference type="PANTHER" id="PTHR48094:SF12">
    <property type="entry name" value="PARKINSON DISEASE PROTEIN 7 HOMOLOG"/>
    <property type="match status" value="1"/>
</dbReference>
<dbReference type="GO" id="GO:0005737">
    <property type="term" value="C:cytoplasm"/>
    <property type="evidence" value="ECO:0007669"/>
    <property type="project" value="TreeGrafter"/>
</dbReference>
<dbReference type="PANTHER" id="PTHR48094">
    <property type="entry name" value="PROTEIN/NUCLEIC ACID DEGLYCASE DJ-1-RELATED"/>
    <property type="match status" value="1"/>
</dbReference>
<keyword evidence="3" id="KW-1185">Reference proteome</keyword>
<dbReference type="InterPro" id="IPR002818">
    <property type="entry name" value="DJ-1/PfpI"/>
</dbReference>
<dbReference type="SUPFAM" id="SSF52317">
    <property type="entry name" value="Class I glutamine amidotransferase-like"/>
    <property type="match status" value="1"/>
</dbReference>
<evidence type="ECO:0000313" key="2">
    <source>
        <dbReference type="EMBL" id="EEV17539.1"/>
    </source>
</evidence>
<dbReference type="AlphaFoldDB" id="C8PHC5"/>
<dbReference type="NCBIfam" id="TIGR01383">
    <property type="entry name" value="not_thiJ"/>
    <property type="match status" value="1"/>
</dbReference>
<dbReference type="eggNOG" id="COG0693">
    <property type="taxonomic scope" value="Bacteria"/>
</dbReference>
<dbReference type="Proteomes" id="UP000005709">
    <property type="component" value="Unassembled WGS sequence"/>
</dbReference>